<reference evidence="2 3" key="1">
    <citation type="submission" date="2020-07" db="EMBL/GenBank/DDBJ databases">
        <title>Genomic Encyclopedia of Type Strains, Phase III (KMG-III): the genomes of soil and plant-associated and newly described type strains.</title>
        <authorList>
            <person name="Whitman W."/>
        </authorList>
    </citation>
    <scope>NUCLEOTIDE SEQUENCE [LARGE SCALE GENOMIC DNA]</scope>
    <source>
        <strain evidence="2 3">CECT 8576</strain>
    </source>
</reference>
<evidence type="ECO:0000313" key="3">
    <source>
        <dbReference type="Proteomes" id="UP000548304"/>
    </source>
</evidence>
<feature type="transmembrane region" description="Helical" evidence="1">
    <location>
        <begin position="52"/>
        <end position="73"/>
    </location>
</feature>
<keyword evidence="3" id="KW-1185">Reference proteome</keyword>
<keyword evidence="1" id="KW-1133">Transmembrane helix</keyword>
<proteinExistence type="predicted"/>
<dbReference type="EMBL" id="JACBYW010000005">
    <property type="protein sequence ID" value="NYH79814.1"/>
    <property type="molecule type" value="Genomic_DNA"/>
</dbReference>
<dbReference type="AlphaFoldDB" id="A0A852YXI4"/>
<name>A0A852YXI4_9ACTN</name>
<dbReference type="RefSeq" id="WP_179536175.1">
    <property type="nucleotide sequence ID" value="NZ_JACBYW010000005.1"/>
</dbReference>
<comment type="caution">
    <text evidence="2">The sequence shown here is derived from an EMBL/GenBank/DDBJ whole genome shotgun (WGS) entry which is preliminary data.</text>
</comment>
<organism evidence="2 3">
    <name type="scientific">Actinopolyspora biskrensis</name>
    <dbReference type="NCBI Taxonomy" id="1470178"/>
    <lineage>
        <taxon>Bacteria</taxon>
        <taxon>Bacillati</taxon>
        <taxon>Actinomycetota</taxon>
        <taxon>Actinomycetes</taxon>
        <taxon>Actinopolysporales</taxon>
        <taxon>Actinopolysporaceae</taxon>
        <taxon>Actinopolyspora</taxon>
    </lineage>
</organism>
<dbReference type="Proteomes" id="UP000548304">
    <property type="component" value="Unassembled WGS sequence"/>
</dbReference>
<sequence length="76" mass="8925">MWAWLWAGWIGYFLVVEGIALVNTRHGDTLSEQMWRYVTQPDRRRGARKPAWWVWPGRAGVVGLGAWLMWHFLTGL</sequence>
<evidence type="ECO:0000256" key="1">
    <source>
        <dbReference type="SAM" id="Phobius"/>
    </source>
</evidence>
<evidence type="ECO:0000313" key="2">
    <source>
        <dbReference type="EMBL" id="NYH79814.1"/>
    </source>
</evidence>
<accession>A0A852YXI4</accession>
<keyword evidence="1" id="KW-0812">Transmembrane</keyword>
<protein>
    <submittedName>
        <fullName evidence="2">Uncharacterized protein</fullName>
    </submittedName>
</protein>
<keyword evidence="1" id="KW-0472">Membrane</keyword>
<feature type="transmembrane region" description="Helical" evidence="1">
    <location>
        <begin position="6"/>
        <end position="24"/>
    </location>
</feature>
<gene>
    <name evidence="2" type="ORF">FHR84_003152</name>
</gene>